<dbReference type="AlphaFoldDB" id="A0A392V3K6"/>
<dbReference type="Proteomes" id="UP000265520">
    <property type="component" value="Unassembled WGS sequence"/>
</dbReference>
<dbReference type="EMBL" id="LXQA011050608">
    <property type="protein sequence ID" value="MCI82737.1"/>
    <property type="molecule type" value="Genomic_DNA"/>
</dbReference>
<protein>
    <submittedName>
        <fullName evidence="1">Uncharacterized protein</fullName>
    </submittedName>
</protein>
<organism evidence="1 2">
    <name type="scientific">Trifolium medium</name>
    <dbReference type="NCBI Taxonomy" id="97028"/>
    <lineage>
        <taxon>Eukaryota</taxon>
        <taxon>Viridiplantae</taxon>
        <taxon>Streptophyta</taxon>
        <taxon>Embryophyta</taxon>
        <taxon>Tracheophyta</taxon>
        <taxon>Spermatophyta</taxon>
        <taxon>Magnoliopsida</taxon>
        <taxon>eudicotyledons</taxon>
        <taxon>Gunneridae</taxon>
        <taxon>Pentapetalae</taxon>
        <taxon>rosids</taxon>
        <taxon>fabids</taxon>
        <taxon>Fabales</taxon>
        <taxon>Fabaceae</taxon>
        <taxon>Papilionoideae</taxon>
        <taxon>50 kb inversion clade</taxon>
        <taxon>NPAAA clade</taxon>
        <taxon>Hologalegina</taxon>
        <taxon>IRL clade</taxon>
        <taxon>Trifolieae</taxon>
        <taxon>Trifolium</taxon>
    </lineage>
</organism>
<comment type="caution">
    <text evidence="1">The sequence shown here is derived from an EMBL/GenBank/DDBJ whole genome shotgun (WGS) entry which is preliminary data.</text>
</comment>
<evidence type="ECO:0000313" key="1">
    <source>
        <dbReference type="EMBL" id="MCI82737.1"/>
    </source>
</evidence>
<sequence length="31" mass="3391">SMQVKTDLLDSIRDVRAGESEILQGSCKTPI</sequence>
<name>A0A392V3K6_9FABA</name>
<feature type="non-terminal residue" evidence="1">
    <location>
        <position position="1"/>
    </location>
</feature>
<proteinExistence type="predicted"/>
<keyword evidence="2" id="KW-1185">Reference proteome</keyword>
<evidence type="ECO:0000313" key="2">
    <source>
        <dbReference type="Proteomes" id="UP000265520"/>
    </source>
</evidence>
<reference evidence="1 2" key="1">
    <citation type="journal article" date="2018" name="Front. Plant Sci.">
        <title>Red Clover (Trifolium pratense) and Zigzag Clover (T. medium) - A Picture of Genomic Similarities and Differences.</title>
        <authorList>
            <person name="Dluhosova J."/>
            <person name="Istvanek J."/>
            <person name="Nedelnik J."/>
            <person name="Repkova J."/>
        </authorList>
    </citation>
    <scope>NUCLEOTIDE SEQUENCE [LARGE SCALE GENOMIC DNA]</scope>
    <source>
        <strain evidence="2">cv. 10/8</strain>
        <tissue evidence="1">Leaf</tissue>
    </source>
</reference>
<accession>A0A392V3K6</accession>